<gene>
    <name evidence="3" type="ORF">QTG54_016724</name>
</gene>
<organism evidence="3 4">
    <name type="scientific">Skeletonema marinoi</name>
    <dbReference type="NCBI Taxonomy" id="267567"/>
    <lineage>
        <taxon>Eukaryota</taxon>
        <taxon>Sar</taxon>
        <taxon>Stramenopiles</taxon>
        <taxon>Ochrophyta</taxon>
        <taxon>Bacillariophyta</taxon>
        <taxon>Coscinodiscophyceae</taxon>
        <taxon>Thalassiosirophycidae</taxon>
        <taxon>Thalassiosirales</taxon>
        <taxon>Skeletonemataceae</taxon>
        <taxon>Skeletonema</taxon>
        <taxon>Skeletonema marinoi-dohrnii complex</taxon>
    </lineage>
</organism>
<keyword evidence="2" id="KW-1133">Transmembrane helix</keyword>
<sequence length="85" mass="8946">MTADQDSTFELVPSDHPPIVEAVPTTNDRLHASGNEDENENPSDTDIIVGCGVAGLIVGGPFLALITALGGNWGTKPRMRNSSTR</sequence>
<dbReference type="AlphaFoldDB" id="A0AAD9D4C2"/>
<name>A0AAD9D4C2_9STRA</name>
<comment type="caution">
    <text evidence="3">The sequence shown here is derived from an EMBL/GenBank/DDBJ whole genome shotgun (WGS) entry which is preliminary data.</text>
</comment>
<dbReference type="EMBL" id="JATAAI010000063">
    <property type="protein sequence ID" value="KAK1732583.1"/>
    <property type="molecule type" value="Genomic_DNA"/>
</dbReference>
<feature type="transmembrane region" description="Helical" evidence="2">
    <location>
        <begin position="47"/>
        <end position="70"/>
    </location>
</feature>
<proteinExistence type="predicted"/>
<keyword evidence="2" id="KW-0812">Transmembrane</keyword>
<feature type="region of interest" description="Disordered" evidence="1">
    <location>
        <begin position="1"/>
        <end position="44"/>
    </location>
</feature>
<evidence type="ECO:0000256" key="2">
    <source>
        <dbReference type="SAM" id="Phobius"/>
    </source>
</evidence>
<evidence type="ECO:0000256" key="1">
    <source>
        <dbReference type="SAM" id="MobiDB-lite"/>
    </source>
</evidence>
<keyword evidence="4" id="KW-1185">Reference proteome</keyword>
<evidence type="ECO:0000313" key="4">
    <source>
        <dbReference type="Proteomes" id="UP001224775"/>
    </source>
</evidence>
<dbReference type="Proteomes" id="UP001224775">
    <property type="component" value="Unassembled WGS sequence"/>
</dbReference>
<accession>A0AAD9D4C2</accession>
<keyword evidence="2" id="KW-0472">Membrane</keyword>
<reference evidence="3" key="1">
    <citation type="submission" date="2023-06" db="EMBL/GenBank/DDBJ databases">
        <title>Survivors Of The Sea: Transcriptome response of Skeletonema marinoi to long-term dormancy.</title>
        <authorList>
            <person name="Pinder M.I.M."/>
            <person name="Kourtchenko O."/>
            <person name="Robertson E.K."/>
            <person name="Larsson T."/>
            <person name="Maumus F."/>
            <person name="Osuna-Cruz C.M."/>
            <person name="Vancaester E."/>
            <person name="Stenow R."/>
            <person name="Vandepoele K."/>
            <person name="Ploug H."/>
            <person name="Bruchert V."/>
            <person name="Godhe A."/>
            <person name="Topel M."/>
        </authorList>
    </citation>
    <scope>NUCLEOTIDE SEQUENCE</scope>
    <source>
        <strain evidence="3">R05AC</strain>
    </source>
</reference>
<protein>
    <submittedName>
        <fullName evidence="3">Uncharacterized protein</fullName>
    </submittedName>
</protein>
<evidence type="ECO:0000313" key="3">
    <source>
        <dbReference type="EMBL" id="KAK1732583.1"/>
    </source>
</evidence>